<keyword evidence="1" id="KW-0812">Transmembrane</keyword>
<dbReference type="PANTHER" id="PTHR35807">
    <property type="entry name" value="TRANSCRIPTIONAL REGULATOR REDD-RELATED"/>
    <property type="match status" value="1"/>
</dbReference>
<evidence type="ECO:0000256" key="1">
    <source>
        <dbReference type="SAM" id="Phobius"/>
    </source>
</evidence>
<dbReference type="RefSeq" id="WP_290206412.1">
    <property type="nucleotide sequence ID" value="NZ_JASDDK010000002.1"/>
</dbReference>
<organism evidence="2 3">
    <name type="scientific">Winogradskyella bathintestinalis</name>
    <dbReference type="NCBI Taxonomy" id="3035208"/>
    <lineage>
        <taxon>Bacteria</taxon>
        <taxon>Pseudomonadati</taxon>
        <taxon>Bacteroidota</taxon>
        <taxon>Flavobacteriia</taxon>
        <taxon>Flavobacteriales</taxon>
        <taxon>Flavobacteriaceae</taxon>
        <taxon>Winogradskyella</taxon>
    </lineage>
</organism>
<evidence type="ECO:0000313" key="3">
    <source>
        <dbReference type="Proteomes" id="UP001231197"/>
    </source>
</evidence>
<dbReference type="Pfam" id="PF24681">
    <property type="entry name" value="Kelch_KLHDC2_KLHL20_DRC7"/>
    <property type="match status" value="1"/>
</dbReference>
<gene>
    <name evidence="2" type="ORF">QMA06_08360</name>
</gene>
<dbReference type="Gene3D" id="1.10.10.10">
    <property type="entry name" value="Winged helix-like DNA-binding domain superfamily/Winged helix DNA-binding domain"/>
    <property type="match status" value="1"/>
</dbReference>
<sequence length="849" mass="98645">MCKILFRILLITSVLFPSLLIAQGIEFNSNDNLISNRTSYNVFEYNQPKFTGAFSFKFSLSINDPLSFGYISSIKNKESENSYSISYINTSPNSGQIKFNLDAVKNIFTIPIEAERLGSKRWIDITIHFNSNENNIELIVNNKSYLYEECVFQNSIVPEIYFGKHQNVIEVPSMSIKNLHIENGGENYVFNFNESSGEEVFDENGKRYGKILHANWLISNSYYWKHRYSFTSKKVISVTYDEKNQKFVFLKDDALTVYDFRKEDTIKKLLKNKLPVPMRLGTSILDCDANKLYVYEVNDVADNGATVAHIDLDSLVWRVNSTEQLPTQRHHHNAIFNKSEDELIIFGGFGNQKLTNNFNTFNLTTNKWNLQRFKGDTISPRYFSGSTKIKDTEILLFGGMGNKTGDPSIGKTYYYDCYKVNLETKTIKKLWDVKREDTNMVSSRNMVLTTDSTAFYTLSYPEYIAATHLQLYKYDIKNGDYQILGDSIPMVSERIRTNANLYYNKQTEELFCVAQEFELDGSNKVNIYSINAPPVSKAVIYKAENKKSTSKNLVIIILLICIPILLIAIYFLKRKKKQKEIISDQVKIIENFSVADKTPTKTPNFVSVFGDFTVFDKNGKDISYMFSPKIRQLFLYLFFNSKKDEQTGVTSEKLHTTLWPDSTPQKAKNLKNVTLNQLRNILRELSDIEVIYSYGHFYMEFGDAFHCDYFDFNTQLNLVKQDSLDTNSLTKFVKLARSGKFLKAINDECFDKIKENFEYEILEIIPNQLKRFYKEKNYTSVIGLTDILYNIDSISEMAFYYRMHAYNKMGMIEKAKKHFNNFNYRYKKLIGDDFPHTFNEVLKKIPKHL</sequence>
<dbReference type="InterPro" id="IPR051677">
    <property type="entry name" value="AfsR-DnrI-RedD_regulator"/>
</dbReference>
<dbReference type="Gene3D" id="2.120.10.80">
    <property type="entry name" value="Kelch-type beta propeller"/>
    <property type="match status" value="1"/>
</dbReference>
<protein>
    <recommendedName>
        <fullName evidence="4">Galactose oxidase</fullName>
    </recommendedName>
</protein>
<feature type="transmembrane region" description="Helical" evidence="1">
    <location>
        <begin position="553"/>
        <end position="572"/>
    </location>
</feature>
<dbReference type="PANTHER" id="PTHR35807:SF1">
    <property type="entry name" value="TRANSCRIPTIONAL REGULATOR REDD"/>
    <property type="match status" value="1"/>
</dbReference>
<evidence type="ECO:0000313" key="2">
    <source>
        <dbReference type="EMBL" id="MDN3492731.1"/>
    </source>
</evidence>
<evidence type="ECO:0008006" key="4">
    <source>
        <dbReference type="Google" id="ProtNLM"/>
    </source>
</evidence>
<dbReference type="Proteomes" id="UP001231197">
    <property type="component" value="Unassembled WGS sequence"/>
</dbReference>
<accession>A0ABT7ZUU9</accession>
<keyword evidence="3" id="KW-1185">Reference proteome</keyword>
<dbReference type="InterPro" id="IPR011043">
    <property type="entry name" value="Gal_Oxase/kelch_b-propeller"/>
</dbReference>
<proteinExistence type="predicted"/>
<name>A0ABT7ZUU9_9FLAO</name>
<dbReference type="SUPFAM" id="SSF50965">
    <property type="entry name" value="Galactose oxidase, central domain"/>
    <property type="match status" value="1"/>
</dbReference>
<dbReference type="EMBL" id="JASDDK010000002">
    <property type="protein sequence ID" value="MDN3492731.1"/>
    <property type="molecule type" value="Genomic_DNA"/>
</dbReference>
<keyword evidence="1" id="KW-1133">Transmembrane helix</keyword>
<dbReference type="InterPro" id="IPR036388">
    <property type="entry name" value="WH-like_DNA-bd_sf"/>
</dbReference>
<comment type="caution">
    <text evidence="2">The sequence shown here is derived from an EMBL/GenBank/DDBJ whole genome shotgun (WGS) entry which is preliminary data.</text>
</comment>
<keyword evidence="1" id="KW-0472">Membrane</keyword>
<dbReference type="InterPro" id="IPR015915">
    <property type="entry name" value="Kelch-typ_b-propeller"/>
</dbReference>
<reference evidence="2 3" key="1">
    <citation type="journal article" date="2023" name="Int. J. Syst. Evol. Microbiol.">
        <title>Winogradskyella bathintestinalis sp. nov., isolated from the intestine of the deep-sea loosejaw dragonfish, Malacosteus niger.</title>
        <authorList>
            <person name="Uniacke-Lowe S."/>
            <person name="Johnson C.N."/>
            <person name="Stanton C."/>
            <person name="Hill C."/>
            <person name="Ross P."/>
        </authorList>
    </citation>
    <scope>NUCLEOTIDE SEQUENCE [LARGE SCALE GENOMIC DNA]</scope>
    <source>
        <strain evidence="2 3">APC 3343</strain>
    </source>
</reference>